<dbReference type="Pfam" id="PF23622">
    <property type="entry name" value="LRR_At1g61320_AtMIF1"/>
    <property type="match status" value="2"/>
</dbReference>
<sequence length="556" mass="64579">MDLLSGLPKVILHDIFARLPDKDAAKTIALSKAWRDTWSSFPYLSVSSNDFLATHYSGCSRNSWFHKMDILIDYVTKRLLRLHDQGLTIKEFKLNLRDLIEPTYVSHHVNQWIQMASESGIEVIELYLSVGYIWRKYHVDNSYDLPLCVFENKSLTKLILAFGIRFNHELFSNHSMKFSSLKMLCLVQVLFTEERVIENLLSHCPLIEDFTMAYCYVYNHLSTEDSVEGSMNNGHWVKSLFLHGLKNLKKVDVRGVHQLHIDSPNLENLCYESLVLDAPIQLNFSSCTNFTCFHLLSLKDTTIADKWILELFSKLPFLESLELCHCFLSKRINIISDQLKVLKLCHCSNLNEVNIDAPNLKSLDYHGYDKPVISFMRSSNQLQVSVSTHVDYRYFYSLRDFIRNIPEKISASLSVFVIRPIRDNSYLIPALQFFSNIPPSIKHLELKEHSYPNNKAAYGSLMNWLLSSCFPETFSFRYFDSYAFIEFFHEMLMGNKRGECYCSSYNRKCWWHALKIAKFSCSFMAADEDADFKAMLDASPNSHEEKTITFSFSLEL</sequence>
<name>A0ABU6WL84_9FABA</name>
<evidence type="ECO:0008006" key="5">
    <source>
        <dbReference type="Google" id="ProtNLM"/>
    </source>
</evidence>
<dbReference type="InterPro" id="IPR001810">
    <property type="entry name" value="F-box_dom"/>
</dbReference>
<protein>
    <recommendedName>
        <fullName evidence="5">F-box domain-containing protein</fullName>
    </recommendedName>
</protein>
<accession>A0ABU6WL84</accession>
<dbReference type="InterPro" id="IPR055357">
    <property type="entry name" value="LRR_At1g61320_AtMIF1"/>
</dbReference>
<evidence type="ECO:0000259" key="1">
    <source>
        <dbReference type="Pfam" id="PF00646"/>
    </source>
</evidence>
<dbReference type="EMBL" id="JASCZI010181703">
    <property type="protein sequence ID" value="MED6185428.1"/>
    <property type="molecule type" value="Genomic_DNA"/>
</dbReference>
<dbReference type="SUPFAM" id="SSF81383">
    <property type="entry name" value="F-box domain"/>
    <property type="match status" value="1"/>
</dbReference>
<reference evidence="3 4" key="1">
    <citation type="journal article" date="2023" name="Plants (Basel)">
        <title>Bridging the Gap: Combining Genomics and Transcriptomics Approaches to Understand Stylosanthes scabra, an Orphan Legume from the Brazilian Caatinga.</title>
        <authorList>
            <person name="Ferreira-Neto J.R.C."/>
            <person name="da Silva M.D."/>
            <person name="Binneck E."/>
            <person name="de Melo N.F."/>
            <person name="da Silva R.H."/>
            <person name="de Melo A.L.T.M."/>
            <person name="Pandolfi V."/>
            <person name="Bustamante F.O."/>
            <person name="Brasileiro-Vidal A.C."/>
            <person name="Benko-Iseppon A.M."/>
        </authorList>
    </citation>
    <scope>NUCLEOTIDE SEQUENCE [LARGE SCALE GENOMIC DNA]</scope>
    <source>
        <tissue evidence="3">Leaves</tissue>
    </source>
</reference>
<proteinExistence type="predicted"/>
<evidence type="ECO:0000313" key="3">
    <source>
        <dbReference type="EMBL" id="MED6185428.1"/>
    </source>
</evidence>
<dbReference type="SUPFAM" id="SSF52047">
    <property type="entry name" value="RNI-like"/>
    <property type="match status" value="1"/>
</dbReference>
<organism evidence="3 4">
    <name type="scientific">Stylosanthes scabra</name>
    <dbReference type="NCBI Taxonomy" id="79078"/>
    <lineage>
        <taxon>Eukaryota</taxon>
        <taxon>Viridiplantae</taxon>
        <taxon>Streptophyta</taxon>
        <taxon>Embryophyta</taxon>
        <taxon>Tracheophyta</taxon>
        <taxon>Spermatophyta</taxon>
        <taxon>Magnoliopsida</taxon>
        <taxon>eudicotyledons</taxon>
        <taxon>Gunneridae</taxon>
        <taxon>Pentapetalae</taxon>
        <taxon>rosids</taxon>
        <taxon>fabids</taxon>
        <taxon>Fabales</taxon>
        <taxon>Fabaceae</taxon>
        <taxon>Papilionoideae</taxon>
        <taxon>50 kb inversion clade</taxon>
        <taxon>dalbergioids sensu lato</taxon>
        <taxon>Dalbergieae</taxon>
        <taxon>Pterocarpus clade</taxon>
        <taxon>Stylosanthes</taxon>
    </lineage>
</organism>
<gene>
    <name evidence="3" type="ORF">PIB30_056959</name>
</gene>
<evidence type="ECO:0000259" key="2">
    <source>
        <dbReference type="Pfam" id="PF23622"/>
    </source>
</evidence>
<dbReference type="Gene3D" id="3.80.10.10">
    <property type="entry name" value="Ribonuclease Inhibitor"/>
    <property type="match status" value="1"/>
</dbReference>
<comment type="caution">
    <text evidence="3">The sequence shown here is derived from an EMBL/GenBank/DDBJ whole genome shotgun (WGS) entry which is preliminary data.</text>
</comment>
<evidence type="ECO:0000313" key="4">
    <source>
        <dbReference type="Proteomes" id="UP001341840"/>
    </source>
</evidence>
<dbReference type="PANTHER" id="PTHR34145">
    <property type="entry name" value="OS02G0105600 PROTEIN"/>
    <property type="match status" value="1"/>
</dbReference>
<dbReference type="InterPro" id="IPR053772">
    <property type="entry name" value="At1g61320/At1g61330-like"/>
</dbReference>
<keyword evidence="4" id="KW-1185">Reference proteome</keyword>
<feature type="domain" description="At1g61320/AtMIF1 LRR" evidence="2">
    <location>
        <begin position="85"/>
        <end position="218"/>
    </location>
</feature>
<feature type="domain" description="At1g61320/AtMIF1 LRR" evidence="2">
    <location>
        <begin position="290"/>
        <end position="405"/>
    </location>
</feature>
<dbReference type="InterPro" id="IPR032675">
    <property type="entry name" value="LRR_dom_sf"/>
</dbReference>
<dbReference type="Pfam" id="PF00646">
    <property type="entry name" value="F-box"/>
    <property type="match status" value="1"/>
</dbReference>
<dbReference type="Proteomes" id="UP001341840">
    <property type="component" value="Unassembled WGS sequence"/>
</dbReference>
<dbReference type="InterPro" id="IPR036047">
    <property type="entry name" value="F-box-like_dom_sf"/>
</dbReference>
<feature type="domain" description="F-box" evidence="1">
    <location>
        <begin position="4"/>
        <end position="42"/>
    </location>
</feature>